<keyword evidence="2" id="KW-0808">Transferase</keyword>
<dbReference type="InterPro" id="IPR016181">
    <property type="entry name" value="Acyl_CoA_acyltransferase"/>
</dbReference>
<accession>A0A0G1PJ68</accession>
<organism evidence="2 3">
    <name type="scientific">Candidatus Collierbacteria bacterium GW2011_GWA2_46_26</name>
    <dbReference type="NCBI Taxonomy" id="1618381"/>
    <lineage>
        <taxon>Bacteria</taxon>
        <taxon>Candidatus Collieribacteriota</taxon>
    </lineage>
</organism>
<protein>
    <submittedName>
        <fullName evidence="2">GCN5-related N-acetyltransferase</fullName>
    </submittedName>
</protein>
<comment type="caution">
    <text evidence="2">The sequence shown here is derived from an EMBL/GenBank/DDBJ whole genome shotgun (WGS) entry which is preliminary data.</text>
</comment>
<dbReference type="EMBL" id="LCMI01000007">
    <property type="protein sequence ID" value="KKU32791.1"/>
    <property type="molecule type" value="Genomic_DNA"/>
</dbReference>
<sequence>MSLAGTLNCQEVAMYGITMKVSHKGQGVTLRALCKDDLPELVKHFSSMKIHMYTKGLFAQTLENEVEWYEKNRKDPDSCVWGIQPDGSEVVVGVTALHDLSGRNNSCSSGIIVWDPTWWGKGVASAAHLGRTMFAADYLNCFTLRSSVRVENEASRKALERMGYSIWGTEPVAVPRAGRWLDTHHLKWIHPGMVNILFPGGLPERLIEGVEKAKVALETARREVVFP</sequence>
<dbReference type="Proteomes" id="UP000034794">
    <property type="component" value="Unassembled WGS sequence"/>
</dbReference>
<proteinExistence type="predicted"/>
<dbReference type="PANTHER" id="PTHR43441">
    <property type="entry name" value="RIBOSOMAL-PROTEIN-SERINE ACETYLTRANSFERASE"/>
    <property type="match status" value="1"/>
</dbReference>
<dbReference type="GO" id="GO:0008999">
    <property type="term" value="F:protein-N-terminal-alanine acetyltransferase activity"/>
    <property type="evidence" value="ECO:0007669"/>
    <property type="project" value="TreeGrafter"/>
</dbReference>
<dbReference type="PANTHER" id="PTHR43441:SF2">
    <property type="entry name" value="FAMILY ACETYLTRANSFERASE, PUTATIVE (AFU_ORTHOLOGUE AFUA_7G00850)-RELATED"/>
    <property type="match status" value="1"/>
</dbReference>
<dbReference type="InterPro" id="IPR051908">
    <property type="entry name" value="Ribosomal_N-acetyltransferase"/>
</dbReference>
<evidence type="ECO:0000259" key="1">
    <source>
        <dbReference type="PROSITE" id="PS51186"/>
    </source>
</evidence>
<name>A0A0G1PJ68_9BACT</name>
<evidence type="ECO:0000313" key="2">
    <source>
        <dbReference type="EMBL" id="KKU32791.1"/>
    </source>
</evidence>
<dbReference type="SUPFAM" id="SSF55729">
    <property type="entry name" value="Acyl-CoA N-acyltransferases (Nat)"/>
    <property type="match status" value="1"/>
</dbReference>
<dbReference type="AlphaFoldDB" id="A0A0G1PJ68"/>
<evidence type="ECO:0000313" key="3">
    <source>
        <dbReference type="Proteomes" id="UP000034794"/>
    </source>
</evidence>
<dbReference type="GO" id="GO:1990189">
    <property type="term" value="F:protein N-terminal-serine acetyltransferase activity"/>
    <property type="evidence" value="ECO:0007669"/>
    <property type="project" value="TreeGrafter"/>
</dbReference>
<dbReference type="InterPro" id="IPR000182">
    <property type="entry name" value="GNAT_dom"/>
</dbReference>
<reference evidence="2 3" key="1">
    <citation type="journal article" date="2015" name="Nature">
        <title>rRNA introns, odd ribosomes, and small enigmatic genomes across a large radiation of phyla.</title>
        <authorList>
            <person name="Brown C.T."/>
            <person name="Hug L.A."/>
            <person name="Thomas B.C."/>
            <person name="Sharon I."/>
            <person name="Castelle C.J."/>
            <person name="Singh A."/>
            <person name="Wilkins M.J."/>
            <person name="Williams K.H."/>
            <person name="Banfield J.F."/>
        </authorList>
    </citation>
    <scope>NUCLEOTIDE SEQUENCE [LARGE SCALE GENOMIC DNA]</scope>
</reference>
<dbReference type="Gene3D" id="3.40.630.30">
    <property type="match status" value="1"/>
</dbReference>
<dbReference type="PROSITE" id="PS51186">
    <property type="entry name" value="GNAT"/>
    <property type="match status" value="1"/>
</dbReference>
<feature type="domain" description="N-acetyltransferase" evidence="1">
    <location>
        <begin position="28"/>
        <end position="182"/>
    </location>
</feature>
<gene>
    <name evidence="2" type="ORF">UX47_C0007G0035</name>
</gene>
<dbReference type="Pfam" id="PF13302">
    <property type="entry name" value="Acetyltransf_3"/>
    <property type="match status" value="1"/>
</dbReference>